<evidence type="ECO:0000256" key="1">
    <source>
        <dbReference type="PIRSR" id="PIRSR640198-1"/>
    </source>
</evidence>
<dbReference type="SUPFAM" id="SSF140931">
    <property type="entry name" value="Fic-like"/>
    <property type="match status" value="1"/>
</dbReference>
<proteinExistence type="predicted"/>
<dbReference type="InterPro" id="IPR040198">
    <property type="entry name" value="Fido_containing"/>
</dbReference>
<dbReference type="STRING" id="1867952.MTBPR1_30101"/>
<evidence type="ECO:0000256" key="3">
    <source>
        <dbReference type="PIRSR" id="PIRSR640198-3"/>
    </source>
</evidence>
<feature type="binding site" evidence="2">
    <location>
        <position position="262"/>
    </location>
    <ligand>
        <name>ATP</name>
        <dbReference type="ChEBI" id="CHEBI:30616"/>
    </ligand>
</feature>
<evidence type="ECO:0000259" key="4">
    <source>
        <dbReference type="PROSITE" id="PS51459"/>
    </source>
</evidence>
<evidence type="ECO:0000256" key="2">
    <source>
        <dbReference type="PIRSR" id="PIRSR640198-2"/>
    </source>
</evidence>
<keyword evidence="2" id="KW-0067">ATP-binding</keyword>
<dbReference type="PANTHER" id="PTHR13504:SF38">
    <property type="entry name" value="FIDO DOMAIN-CONTAINING PROTEIN"/>
    <property type="match status" value="1"/>
</dbReference>
<dbReference type="InterPro" id="IPR003812">
    <property type="entry name" value="Fido"/>
</dbReference>
<feature type="domain" description="Fido" evidence="4">
    <location>
        <begin position="122"/>
        <end position="275"/>
    </location>
</feature>
<dbReference type="Proteomes" id="UP000231658">
    <property type="component" value="Unassembled WGS sequence"/>
</dbReference>
<feature type="binding site" evidence="2">
    <location>
        <begin position="222"/>
        <end position="229"/>
    </location>
    <ligand>
        <name>ATP</name>
        <dbReference type="ChEBI" id="CHEBI:30616"/>
    </ligand>
</feature>
<keyword evidence="2" id="KW-0547">Nucleotide-binding</keyword>
<keyword evidence="6" id="KW-1185">Reference proteome</keyword>
<reference evidence="5 6" key="1">
    <citation type="submission" date="2016-07" db="EMBL/GenBank/DDBJ databases">
        <authorList>
            <person name="Lefevre C.T."/>
        </authorList>
    </citation>
    <scope>NUCLEOTIDE SEQUENCE [LARGE SCALE GENOMIC DNA]</scope>
    <source>
        <strain evidence="5">PR1</strain>
    </source>
</reference>
<feature type="site" description="Important for autoinhibition of adenylyltransferase activity" evidence="3">
    <location>
        <position position="72"/>
    </location>
</feature>
<dbReference type="GO" id="GO:0005524">
    <property type="term" value="F:ATP binding"/>
    <property type="evidence" value="ECO:0007669"/>
    <property type="project" value="UniProtKB-KW"/>
</dbReference>
<protein>
    <submittedName>
        <fullName evidence="5">Putative Filamentation induced by cAMP protein Fic</fullName>
    </submittedName>
</protein>
<evidence type="ECO:0000313" key="6">
    <source>
        <dbReference type="Proteomes" id="UP000231658"/>
    </source>
</evidence>
<feature type="active site" evidence="1">
    <location>
        <position position="218"/>
    </location>
</feature>
<evidence type="ECO:0000313" key="5">
    <source>
        <dbReference type="EMBL" id="SCA56731.1"/>
    </source>
</evidence>
<dbReference type="PANTHER" id="PTHR13504">
    <property type="entry name" value="FIDO DOMAIN-CONTAINING PROTEIN DDB_G0283145"/>
    <property type="match status" value="1"/>
</dbReference>
<gene>
    <name evidence="5" type="ORF">MTBPR1_30101</name>
</gene>
<dbReference type="Gene3D" id="1.10.3290.10">
    <property type="entry name" value="Fido-like domain"/>
    <property type="match status" value="1"/>
</dbReference>
<accession>A0A1C3RHJ0</accession>
<name>A0A1C3RHJ0_9PROT</name>
<sequence>MTEKAPERMTASVEQQEKYYQLEVSPILASMLQHAEVQRDEINSLKQKNPSLWETVREKLRITWTYDSNAIEGSTLSYGDTLFFLREGLTVEGKPFKDFVDAKNHAEAIDFLYDVVSHNRGVSESFIKELNALLLKGVDYIPAINEQGQKINKPATPGQYKKQANRVLQTDGSVHHFVEPIHVSSEMAKLCDWIESQKGDLHPIAVGAVAHYNLVRIHPFDDGNGRGARILMNLILMKAGYPPAIVKNEKRRKYLEVLQEANTGNLEPFVEFIVSSLAITQEMILEDMAYNP</sequence>
<dbReference type="EMBL" id="FLYE01000023">
    <property type="protein sequence ID" value="SCA56731.1"/>
    <property type="molecule type" value="Genomic_DNA"/>
</dbReference>
<organism evidence="5 6">
    <name type="scientific">Candidatus Terasakiella magnetica</name>
    <dbReference type="NCBI Taxonomy" id="1867952"/>
    <lineage>
        <taxon>Bacteria</taxon>
        <taxon>Pseudomonadati</taxon>
        <taxon>Pseudomonadota</taxon>
        <taxon>Alphaproteobacteria</taxon>
        <taxon>Rhodospirillales</taxon>
        <taxon>Terasakiellaceae</taxon>
        <taxon>Terasakiella</taxon>
    </lineage>
</organism>
<dbReference type="Pfam" id="PF02661">
    <property type="entry name" value="Fic"/>
    <property type="match status" value="1"/>
</dbReference>
<dbReference type="AlphaFoldDB" id="A0A1C3RHJ0"/>
<dbReference type="PROSITE" id="PS51459">
    <property type="entry name" value="FIDO"/>
    <property type="match status" value="1"/>
</dbReference>
<dbReference type="InterPro" id="IPR036597">
    <property type="entry name" value="Fido-like_dom_sf"/>
</dbReference>